<dbReference type="EMBL" id="DNAN01000174">
    <property type="protein sequence ID" value="HAW75091.1"/>
    <property type="molecule type" value="Genomic_DNA"/>
</dbReference>
<dbReference type="NCBIfam" id="TIGR02765">
    <property type="entry name" value="crypto_DASH"/>
    <property type="match status" value="1"/>
</dbReference>
<evidence type="ECO:0000256" key="1">
    <source>
        <dbReference type="ARBA" id="ARBA00005862"/>
    </source>
</evidence>
<dbReference type="Gene3D" id="1.25.40.80">
    <property type="match status" value="1"/>
</dbReference>
<dbReference type="AlphaFoldDB" id="A0A350P1C4"/>
<evidence type="ECO:0000256" key="7">
    <source>
        <dbReference type="RuleBase" id="RU367151"/>
    </source>
</evidence>
<dbReference type="Gene3D" id="3.40.50.620">
    <property type="entry name" value="HUPs"/>
    <property type="match status" value="1"/>
</dbReference>
<feature type="domain" description="Photolyase/cryptochrome alpha/beta" evidence="8">
    <location>
        <begin position="19"/>
        <end position="157"/>
    </location>
</feature>
<keyword evidence="3 6" id="KW-0285">Flavoprotein</keyword>
<keyword evidence="4 6" id="KW-0274">FAD</keyword>
<dbReference type="InterPro" id="IPR014729">
    <property type="entry name" value="Rossmann-like_a/b/a_fold"/>
</dbReference>
<evidence type="ECO:0000256" key="6">
    <source>
        <dbReference type="PIRSR" id="PIRSR602081-1"/>
    </source>
</evidence>
<comment type="cofactor">
    <cofactor evidence="6 7">
        <name>FAD</name>
        <dbReference type="ChEBI" id="CHEBI:57692"/>
    </cofactor>
    <text evidence="6 7">Binds 1 FAD per subunit.</text>
</comment>
<evidence type="ECO:0000313" key="12">
    <source>
        <dbReference type="Proteomes" id="UP000264779"/>
    </source>
</evidence>
<evidence type="ECO:0000313" key="11">
    <source>
        <dbReference type="Proteomes" id="UP000263517"/>
    </source>
</evidence>
<dbReference type="SUPFAM" id="SSF52425">
    <property type="entry name" value="Cryptochrome/photolyase, N-terminal domain"/>
    <property type="match status" value="1"/>
</dbReference>
<organism evidence="9 11">
    <name type="scientific">Alteromonas australica</name>
    <dbReference type="NCBI Taxonomy" id="589873"/>
    <lineage>
        <taxon>Bacteria</taxon>
        <taxon>Pseudomonadati</taxon>
        <taxon>Pseudomonadota</taxon>
        <taxon>Gammaproteobacteria</taxon>
        <taxon>Alteromonadales</taxon>
        <taxon>Alteromonadaceae</taxon>
        <taxon>Alteromonas/Salinimonas group</taxon>
        <taxon>Alteromonas</taxon>
    </lineage>
</organism>
<dbReference type="GO" id="GO:0003677">
    <property type="term" value="F:DNA binding"/>
    <property type="evidence" value="ECO:0007669"/>
    <property type="project" value="TreeGrafter"/>
</dbReference>
<dbReference type="InterPro" id="IPR014133">
    <property type="entry name" value="Cry_DASH"/>
</dbReference>
<dbReference type="InterPro" id="IPR002081">
    <property type="entry name" value="Cryptochrome/DNA_photolyase_1"/>
</dbReference>
<comment type="similarity">
    <text evidence="1 7">Belongs to the DNA photolyase class-1 family.</text>
</comment>
<dbReference type="GO" id="GO:0071949">
    <property type="term" value="F:FAD binding"/>
    <property type="evidence" value="ECO:0007669"/>
    <property type="project" value="TreeGrafter"/>
</dbReference>
<feature type="binding site" evidence="6">
    <location>
        <begin position="298"/>
        <end position="306"/>
    </location>
    <ligand>
        <name>FAD</name>
        <dbReference type="ChEBI" id="CHEBI:57692"/>
    </ligand>
</feature>
<dbReference type="PRINTS" id="PR00147">
    <property type="entry name" value="DNAPHOTLYASE"/>
</dbReference>
<dbReference type="EMBL" id="DONK01000275">
    <property type="protein sequence ID" value="HBU53113.1"/>
    <property type="molecule type" value="Genomic_DNA"/>
</dbReference>
<name>A0A350P1C4_9ALTE</name>
<dbReference type="InterPro" id="IPR005101">
    <property type="entry name" value="Cryptochr/Photolyase_FAD-bd"/>
</dbReference>
<evidence type="ECO:0000259" key="8">
    <source>
        <dbReference type="PROSITE" id="PS51645"/>
    </source>
</evidence>
<feature type="binding site" evidence="6">
    <location>
        <begin position="258"/>
        <end position="262"/>
    </location>
    <ligand>
        <name>FAD</name>
        <dbReference type="ChEBI" id="CHEBI:57692"/>
    </ligand>
</feature>
<dbReference type="InterPro" id="IPR036134">
    <property type="entry name" value="Crypto/Photolyase_FAD-like_sf"/>
</dbReference>
<feature type="binding site" evidence="6">
    <location>
        <begin position="395"/>
        <end position="397"/>
    </location>
    <ligand>
        <name>FAD</name>
        <dbReference type="ChEBI" id="CHEBI:57692"/>
    </ligand>
</feature>
<evidence type="ECO:0000256" key="4">
    <source>
        <dbReference type="ARBA" id="ARBA00022827"/>
    </source>
</evidence>
<dbReference type="GO" id="GO:0003913">
    <property type="term" value="F:DNA photolyase activity"/>
    <property type="evidence" value="ECO:0007669"/>
    <property type="project" value="InterPro"/>
</dbReference>
<accession>A0A350P1C4</accession>
<dbReference type="GO" id="GO:0000719">
    <property type="term" value="P:photoreactive repair"/>
    <property type="evidence" value="ECO:0007669"/>
    <property type="project" value="TreeGrafter"/>
</dbReference>
<reference evidence="11 12" key="1">
    <citation type="journal article" date="2018" name="Nat. Biotechnol.">
        <title>A standardized bacterial taxonomy based on genome phylogeny substantially revises the tree of life.</title>
        <authorList>
            <person name="Parks D.H."/>
            <person name="Chuvochina M."/>
            <person name="Waite D.W."/>
            <person name="Rinke C."/>
            <person name="Skarshewski A."/>
            <person name="Chaumeil P.A."/>
            <person name="Hugenholtz P."/>
        </authorList>
    </citation>
    <scope>NUCLEOTIDE SEQUENCE [LARGE SCALE GENOMIC DNA]</scope>
    <source>
        <strain evidence="10">UBA11621</strain>
        <strain evidence="9">UBA11978</strain>
    </source>
</reference>
<dbReference type="InterPro" id="IPR018394">
    <property type="entry name" value="DNA_photolyase_1_CS_C"/>
</dbReference>
<dbReference type="Proteomes" id="UP000263517">
    <property type="component" value="Unassembled WGS sequence"/>
</dbReference>
<dbReference type="InterPro" id="IPR006050">
    <property type="entry name" value="DNA_photolyase_N"/>
</dbReference>
<dbReference type="Proteomes" id="UP000264779">
    <property type="component" value="Unassembled WGS sequence"/>
</dbReference>
<evidence type="ECO:0000313" key="10">
    <source>
        <dbReference type="EMBL" id="HBU53113.1"/>
    </source>
</evidence>
<dbReference type="Gene3D" id="1.10.579.10">
    <property type="entry name" value="DNA Cyclobutane Dipyrimidine Photolyase, subunit A, domain 3"/>
    <property type="match status" value="1"/>
</dbReference>
<comment type="caution">
    <text evidence="9">The sequence shown here is derived from an EMBL/GenBank/DDBJ whole genome shotgun (WGS) entry which is preliminary data.</text>
</comment>
<dbReference type="RefSeq" id="WP_196899347.1">
    <property type="nucleotide sequence ID" value="NZ_CALBIY010000019.1"/>
</dbReference>
<sequence length="442" mass="50795">MDNINTQPANTAESHLRQTRGLFWFRYDLRLHDHAALAAMTRLVDEMTLVYILDESWFCPNAYGVQSMGEHRYQFLMESLSDLHNALTSVGHELVVITGNVAEVLVELLTENSFSHLGVSHYGGFNEVKEVDVIQQYFPAVTMVTGNTCSLYSPATLPFDVNDTPDVFSPFRRKIEKHGVNIPASDDVTHWPLSFTPRMNKSRTMTLSAPPQLDDECTETFTGGERAALAHLHRYLFDWKGASTYKETRNSLDNWRDSTKLSPWLAIGALSPKTVMRQLFAFEEKHVKNDSTYWVYFELLWREFFFWLQQKHGSKWFAYSGIHGKQPNTSHDPQAFLSWCNGTTGYPIVDACMRQLAKTGFLSNRGRQIVASCFVHELRQDWRYGAAWFEHKLIDFDVGSNWGNWLYLAGVGSDPRGHRQFNLLKQTEAYDPNGEFCNKWLS</sequence>
<dbReference type="PANTHER" id="PTHR11455">
    <property type="entry name" value="CRYPTOCHROME"/>
    <property type="match status" value="1"/>
</dbReference>
<keyword evidence="5 7" id="KW-0157">Chromophore</keyword>
<dbReference type="Pfam" id="PF03441">
    <property type="entry name" value="FAD_binding_7"/>
    <property type="match status" value="1"/>
</dbReference>
<dbReference type="PROSITE" id="PS00394">
    <property type="entry name" value="DNA_PHOTOLYASES_1_1"/>
    <property type="match status" value="1"/>
</dbReference>
<gene>
    <name evidence="9" type="ORF">DCW74_05060</name>
    <name evidence="10" type="ORF">DEB45_17825</name>
</gene>
<dbReference type="Pfam" id="PF00875">
    <property type="entry name" value="DNA_photolyase"/>
    <property type="match status" value="1"/>
</dbReference>
<feature type="binding site" evidence="6">
    <location>
        <position position="245"/>
    </location>
    <ligand>
        <name>FAD</name>
        <dbReference type="ChEBI" id="CHEBI:57692"/>
    </ligand>
</feature>
<comment type="function">
    <text evidence="7">May have a photoreceptor function.</text>
</comment>
<dbReference type="PROSITE" id="PS51645">
    <property type="entry name" value="PHR_CRY_ALPHA_BETA"/>
    <property type="match status" value="1"/>
</dbReference>
<evidence type="ECO:0000256" key="5">
    <source>
        <dbReference type="ARBA" id="ARBA00022991"/>
    </source>
</evidence>
<proteinExistence type="inferred from homology"/>
<comment type="cofactor">
    <cofactor evidence="7">
        <name>(6R)-5,10-methylene-5,6,7,8-tetrahydrofolate</name>
        <dbReference type="ChEBI" id="CHEBI:15636"/>
    </cofactor>
    <text evidence="7">Binds 1 5,10-methenyltetrahydrofolate (MTHF) per subunit.</text>
</comment>
<protein>
    <recommendedName>
        <fullName evidence="2 7">Cryptochrome DASH</fullName>
    </recommendedName>
</protein>
<dbReference type="SUPFAM" id="SSF48173">
    <property type="entry name" value="Cryptochrome/photolyase FAD-binding domain"/>
    <property type="match status" value="1"/>
</dbReference>
<evidence type="ECO:0000256" key="3">
    <source>
        <dbReference type="ARBA" id="ARBA00022630"/>
    </source>
</evidence>
<evidence type="ECO:0000256" key="2">
    <source>
        <dbReference type="ARBA" id="ARBA00017881"/>
    </source>
</evidence>
<evidence type="ECO:0000313" key="9">
    <source>
        <dbReference type="EMBL" id="HAW75091.1"/>
    </source>
</evidence>
<dbReference type="PANTHER" id="PTHR11455:SF22">
    <property type="entry name" value="CRYPTOCHROME DASH"/>
    <property type="match status" value="1"/>
</dbReference>
<dbReference type="InterPro" id="IPR036155">
    <property type="entry name" value="Crypto/Photolyase_N_sf"/>
</dbReference>